<organism evidence="7 8">
    <name type="scientific">Umbelopsis vinacea</name>
    <dbReference type="NCBI Taxonomy" id="44442"/>
    <lineage>
        <taxon>Eukaryota</taxon>
        <taxon>Fungi</taxon>
        <taxon>Fungi incertae sedis</taxon>
        <taxon>Mucoromycota</taxon>
        <taxon>Mucoromycotina</taxon>
        <taxon>Umbelopsidomycetes</taxon>
        <taxon>Umbelopsidales</taxon>
        <taxon>Umbelopsidaceae</taxon>
        <taxon>Umbelopsis</taxon>
    </lineage>
</organism>
<dbReference type="PANTHER" id="PTHR19865">
    <property type="entry name" value="U3 SMALL NUCLEOLAR RNA INTERACTING PROTEIN 2"/>
    <property type="match status" value="1"/>
</dbReference>
<accession>A0A8H7UJM2</accession>
<dbReference type="FunFam" id="2.130.10.10:FF:000509">
    <property type="entry name" value="U3 small nucleolar RNA-interacting protein"/>
    <property type="match status" value="1"/>
</dbReference>
<evidence type="ECO:0000256" key="3">
    <source>
        <dbReference type="ARBA" id="ARBA00022737"/>
    </source>
</evidence>
<feature type="repeat" description="WD" evidence="5">
    <location>
        <begin position="237"/>
        <end position="278"/>
    </location>
</feature>
<feature type="repeat" description="WD" evidence="5">
    <location>
        <begin position="195"/>
        <end position="236"/>
    </location>
</feature>
<comment type="subcellular location">
    <subcellularLocation>
        <location evidence="1">Nucleus</location>
    </subcellularLocation>
</comment>
<feature type="region of interest" description="Disordered" evidence="6">
    <location>
        <begin position="1"/>
        <end position="68"/>
    </location>
</feature>
<dbReference type="SMART" id="SM00320">
    <property type="entry name" value="WD40"/>
    <property type="match status" value="6"/>
</dbReference>
<evidence type="ECO:0000256" key="4">
    <source>
        <dbReference type="ARBA" id="ARBA00023242"/>
    </source>
</evidence>
<feature type="repeat" description="WD" evidence="5">
    <location>
        <begin position="349"/>
        <end position="375"/>
    </location>
</feature>
<dbReference type="InterPro" id="IPR019775">
    <property type="entry name" value="WD40_repeat_CS"/>
</dbReference>
<evidence type="ECO:0008006" key="9">
    <source>
        <dbReference type="Google" id="ProtNLM"/>
    </source>
</evidence>
<dbReference type="InterPro" id="IPR039241">
    <property type="entry name" value="Rrp9-like"/>
</dbReference>
<keyword evidence="4" id="KW-0539">Nucleus</keyword>
<keyword evidence="3" id="KW-0677">Repeat</keyword>
<dbReference type="OrthoDB" id="189968at2759"/>
<sequence>MSDSFFASTRKRKKPGFSNQKRPSKPAGNKRSRDAAADESDNDDQIGAGGIDDMELRGSDVESEEEIQETAAEKRIRLAKGYLEGIQKGLNEDIGGFDAEDIDRDLIAERLKQDAFETTGKLHRRIADKFDFSGVDISTIRQCKGHQLAVTSVAMTENGKFLYTASKDASIIKWDALTMKKLHTFPGARKGVKNFNGHTDHILCLALSSDGQYLASGGKDKAIHIWSVTEDKHIVAFKQHKDSISSLAFRRGANQLYSASHDRTVKLWNVDERSYIETLFGHQDQITDIDTLARERCVTVGGRDKTARMWKIVEESQLVFRGGAQVKEKDGSGTVRYAEGCLDCIALVDEDMFVTGGDSGSISLWDINRKKPVYTYPIAHGINEHESESEGIIGTPYWITTLATLPYSDVFASGSWDGFVRLWKISANNRNFAQVAQIPIAGVINDLQILTTPAKKTILSLGVGQELTLGRWIRMKKAKNGARLLELPVKTLDTELEEKDREEEDQADGEDGFLVFSR</sequence>
<dbReference type="Pfam" id="PF00400">
    <property type="entry name" value="WD40"/>
    <property type="match status" value="5"/>
</dbReference>
<dbReference type="InterPro" id="IPR036322">
    <property type="entry name" value="WD40_repeat_dom_sf"/>
</dbReference>
<dbReference type="CDD" id="cd00200">
    <property type="entry name" value="WD40"/>
    <property type="match status" value="1"/>
</dbReference>
<evidence type="ECO:0000256" key="1">
    <source>
        <dbReference type="ARBA" id="ARBA00004123"/>
    </source>
</evidence>
<dbReference type="GO" id="GO:0032040">
    <property type="term" value="C:small-subunit processome"/>
    <property type="evidence" value="ECO:0007669"/>
    <property type="project" value="TreeGrafter"/>
</dbReference>
<evidence type="ECO:0000256" key="5">
    <source>
        <dbReference type="PROSITE-ProRule" id="PRU00221"/>
    </source>
</evidence>
<dbReference type="PROSITE" id="PS00678">
    <property type="entry name" value="WD_REPEATS_1"/>
    <property type="match status" value="1"/>
</dbReference>
<dbReference type="EMBL" id="JAEPRA010000002">
    <property type="protein sequence ID" value="KAG2188406.1"/>
    <property type="molecule type" value="Genomic_DNA"/>
</dbReference>
<dbReference type="Proteomes" id="UP000612746">
    <property type="component" value="Unassembled WGS sequence"/>
</dbReference>
<dbReference type="GO" id="GO:0034511">
    <property type="term" value="F:U3 snoRNA binding"/>
    <property type="evidence" value="ECO:0007669"/>
    <property type="project" value="InterPro"/>
</dbReference>
<name>A0A8H7UJM2_9FUNG</name>
<evidence type="ECO:0000256" key="6">
    <source>
        <dbReference type="SAM" id="MobiDB-lite"/>
    </source>
</evidence>
<comment type="caution">
    <text evidence="7">The sequence shown here is derived from an EMBL/GenBank/DDBJ whole genome shotgun (WGS) entry which is preliminary data.</text>
</comment>
<dbReference type="PANTHER" id="PTHR19865:SF0">
    <property type="entry name" value="U3 SMALL NUCLEOLAR RNA-INTERACTING PROTEIN 2"/>
    <property type="match status" value="1"/>
</dbReference>
<dbReference type="InterPro" id="IPR001680">
    <property type="entry name" value="WD40_rpt"/>
</dbReference>
<dbReference type="InterPro" id="IPR015943">
    <property type="entry name" value="WD40/YVTN_repeat-like_dom_sf"/>
</dbReference>
<evidence type="ECO:0000313" key="7">
    <source>
        <dbReference type="EMBL" id="KAG2188406.1"/>
    </source>
</evidence>
<feature type="compositionally biased region" description="Acidic residues" evidence="6">
    <location>
        <begin position="496"/>
        <end position="511"/>
    </location>
</feature>
<dbReference type="InterPro" id="IPR020472">
    <property type="entry name" value="WD40_PAC1"/>
</dbReference>
<keyword evidence="2 5" id="KW-0853">WD repeat</keyword>
<protein>
    <recommendedName>
        <fullName evidence="9">WD40 repeat-like protein</fullName>
    </recommendedName>
</protein>
<feature type="repeat" description="WD" evidence="5">
    <location>
        <begin position="392"/>
        <end position="433"/>
    </location>
</feature>
<dbReference type="PROSITE" id="PS50082">
    <property type="entry name" value="WD_REPEATS_2"/>
    <property type="match status" value="6"/>
</dbReference>
<keyword evidence="8" id="KW-1185">Reference proteome</keyword>
<feature type="repeat" description="WD" evidence="5">
    <location>
        <begin position="279"/>
        <end position="320"/>
    </location>
</feature>
<feature type="repeat" description="WD" evidence="5">
    <location>
        <begin position="143"/>
        <end position="184"/>
    </location>
</feature>
<proteinExistence type="predicted"/>
<dbReference type="SUPFAM" id="SSF50978">
    <property type="entry name" value="WD40 repeat-like"/>
    <property type="match status" value="1"/>
</dbReference>
<dbReference type="PRINTS" id="PR00320">
    <property type="entry name" value="GPROTEINBRPT"/>
</dbReference>
<feature type="region of interest" description="Disordered" evidence="6">
    <location>
        <begin position="496"/>
        <end position="518"/>
    </location>
</feature>
<evidence type="ECO:0000256" key="2">
    <source>
        <dbReference type="ARBA" id="ARBA00022574"/>
    </source>
</evidence>
<evidence type="ECO:0000313" key="8">
    <source>
        <dbReference type="Proteomes" id="UP000612746"/>
    </source>
</evidence>
<reference evidence="7" key="1">
    <citation type="submission" date="2020-12" db="EMBL/GenBank/DDBJ databases">
        <title>Metabolic potential, ecology and presence of endohyphal bacteria is reflected in genomic diversity of Mucoromycotina.</title>
        <authorList>
            <person name="Muszewska A."/>
            <person name="Okrasinska A."/>
            <person name="Steczkiewicz K."/>
            <person name="Drgas O."/>
            <person name="Orlowska M."/>
            <person name="Perlinska-Lenart U."/>
            <person name="Aleksandrzak-Piekarczyk T."/>
            <person name="Szatraj K."/>
            <person name="Zielenkiewicz U."/>
            <person name="Pilsyk S."/>
            <person name="Malc E."/>
            <person name="Mieczkowski P."/>
            <person name="Kruszewska J.S."/>
            <person name="Biernat P."/>
            <person name="Pawlowska J."/>
        </authorList>
    </citation>
    <scope>NUCLEOTIDE SEQUENCE</scope>
    <source>
        <strain evidence="7">WA0000051536</strain>
    </source>
</reference>
<dbReference type="PROSITE" id="PS50294">
    <property type="entry name" value="WD_REPEATS_REGION"/>
    <property type="match status" value="3"/>
</dbReference>
<gene>
    <name evidence="7" type="ORF">INT44_001159</name>
</gene>
<dbReference type="AlphaFoldDB" id="A0A8H7UJM2"/>
<dbReference type="Gene3D" id="2.130.10.10">
    <property type="entry name" value="YVTN repeat-like/Quinoprotein amine dehydrogenase"/>
    <property type="match status" value="1"/>
</dbReference>